<dbReference type="PANTHER" id="PTHR24148">
    <property type="entry name" value="ANKYRIN REPEAT DOMAIN-CONTAINING PROTEIN 39 HOMOLOG-RELATED"/>
    <property type="match status" value="1"/>
</dbReference>
<dbReference type="Pfam" id="PF06985">
    <property type="entry name" value="HET"/>
    <property type="match status" value="1"/>
</dbReference>
<dbReference type="PANTHER" id="PTHR24148:SF64">
    <property type="entry name" value="HETEROKARYON INCOMPATIBILITY DOMAIN-CONTAINING PROTEIN"/>
    <property type="match status" value="1"/>
</dbReference>
<comment type="caution">
    <text evidence="3">The sequence shown here is derived from an EMBL/GenBank/DDBJ whole genome shotgun (WGS) entry which is preliminary data.</text>
</comment>
<feature type="region of interest" description="Disordered" evidence="1">
    <location>
        <begin position="1"/>
        <end position="87"/>
    </location>
</feature>
<dbReference type="InterPro" id="IPR010730">
    <property type="entry name" value="HET"/>
</dbReference>
<accession>A0A5M8PW78</accession>
<feature type="domain" description="Heterokaryon incompatibility" evidence="2">
    <location>
        <begin position="134"/>
        <end position="278"/>
    </location>
</feature>
<reference evidence="3 4" key="1">
    <citation type="submission" date="2019-09" db="EMBL/GenBank/DDBJ databases">
        <title>The hologenome of the rock-dwelling lichen Lasallia pustulata.</title>
        <authorList>
            <person name="Greshake Tzovaras B."/>
            <person name="Segers F."/>
            <person name="Bicker A."/>
            <person name="Dal Grande F."/>
            <person name="Otte J."/>
            <person name="Hankeln T."/>
            <person name="Schmitt I."/>
            <person name="Ebersberger I."/>
        </authorList>
    </citation>
    <scope>NUCLEOTIDE SEQUENCE [LARGE SCALE GENOMIC DNA]</scope>
    <source>
        <strain evidence="3">A1-1</strain>
    </source>
</reference>
<gene>
    <name evidence="3" type="ORF">FRX48_02295</name>
</gene>
<evidence type="ECO:0000313" key="4">
    <source>
        <dbReference type="Proteomes" id="UP000324767"/>
    </source>
</evidence>
<organism evidence="3 4">
    <name type="scientific">Lasallia pustulata</name>
    <dbReference type="NCBI Taxonomy" id="136370"/>
    <lineage>
        <taxon>Eukaryota</taxon>
        <taxon>Fungi</taxon>
        <taxon>Dikarya</taxon>
        <taxon>Ascomycota</taxon>
        <taxon>Pezizomycotina</taxon>
        <taxon>Lecanoromycetes</taxon>
        <taxon>OSLEUM clade</taxon>
        <taxon>Umbilicariomycetidae</taxon>
        <taxon>Umbilicariales</taxon>
        <taxon>Umbilicariaceae</taxon>
        <taxon>Lasallia</taxon>
    </lineage>
</organism>
<feature type="compositionally biased region" description="Basic and acidic residues" evidence="1">
    <location>
        <begin position="42"/>
        <end position="52"/>
    </location>
</feature>
<evidence type="ECO:0000259" key="2">
    <source>
        <dbReference type="Pfam" id="PF06985"/>
    </source>
</evidence>
<dbReference type="Proteomes" id="UP000324767">
    <property type="component" value="Unassembled WGS sequence"/>
</dbReference>
<dbReference type="InterPro" id="IPR052895">
    <property type="entry name" value="HetReg/Transcr_Mod"/>
</dbReference>
<sequence>MEKPNPFVPQARGKARVLVYRSAQEQDSSKYQRGPRLSPTEVPKEKPDRNTQDESDERIPAVSFPASRGRYPESHPQQLLSSPDDRFNLENPSTTVWPVRLLHAGTMTAYTCTTQEGDACYRSPGGETITEPPYNIISYTWGRFQVRDESSASSLQVNGIEWRVPLVDSNRAFSVDEFKDLLQRVAGGSDFVWVDVACIDQRKGSDENKVEIGRQLGIFHRAQSAYIWLHQLSERQLQKGIDAISRAKAANNATTEDIACIEAMCQDPWFSSLWTLQEAYLRKSAILLSKTGVSMFTSPGTFATLQWVLEACEHPWASASGYIKHVIRTAGLDRISARNPVVLLAAARYRQTKHPLDRIRGIMQVFGLNIGNNLPGEPEPRLSNLEVELSQEINKKSPALAQAFVHVDRVVADQAWRLQVGVVTPARRSHRQAFQRPGVDLTQIVPVDFFNVCEVTTHKQRANISFIEDIPIFQGFSFPLECLLAMWETELPHDQDDPQLGEWMPYMNNLTHSIYMDDSNEAAFLNYNRPLILARNLATNFPDRIQVLLLGKLTDNFDEVFMGILTMRRGERDGAFPPRWRRMGFCTWSKEPEELKEFSCFMG</sequence>
<proteinExistence type="predicted"/>
<protein>
    <recommendedName>
        <fullName evidence="2">Heterokaryon incompatibility domain-containing protein</fullName>
    </recommendedName>
</protein>
<dbReference type="AlphaFoldDB" id="A0A5M8PW78"/>
<dbReference type="EMBL" id="VXIT01000003">
    <property type="protein sequence ID" value="KAA6413933.1"/>
    <property type="molecule type" value="Genomic_DNA"/>
</dbReference>
<evidence type="ECO:0000256" key="1">
    <source>
        <dbReference type="SAM" id="MobiDB-lite"/>
    </source>
</evidence>
<evidence type="ECO:0000313" key="3">
    <source>
        <dbReference type="EMBL" id="KAA6413933.1"/>
    </source>
</evidence>
<name>A0A5M8PW78_9LECA</name>
<dbReference type="OrthoDB" id="2157530at2759"/>